<keyword evidence="4" id="KW-0833">Ubl conjugation pathway</keyword>
<evidence type="ECO:0000256" key="1">
    <source>
        <dbReference type="ARBA" id="ARBA00005696"/>
    </source>
</evidence>
<dbReference type="GO" id="GO:0000422">
    <property type="term" value="P:autophagy of mitochondrion"/>
    <property type="evidence" value="ECO:0007669"/>
    <property type="project" value="TreeGrafter"/>
</dbReference>
<comment type="similarity">
    <text evidence="1">Belongs to the ATG10 family.</text>
</comment>
<reference evidence="7" key="1">
    <citation type="submission" date="2023-10" db="EMBL/GenBank/DDBJ databases">
        <title>Chromosome-level genome of the transformable northern wattle, Acacia crassicarpa.</title>
        <authorList>
            <person name="Massaro I."/>
            <person name="Sinha N.R."/>
            <person name="Poethig S."/>
            <person name="Leichty A.R."/>
        </authorList>
    </citation>
    <scope>NUCLEOTIDE SEQUENCE</scope>
    <source>
        <strain evidence="7">Acra3RX</strain>
        <tissue evidence="7">Leaf</tissue>
    </source>
</reference>
<dbReference type="GO" id="GO:0005829">
    <property type="term" value="C:cytosol"/>
    <property type="evidence" value="ECO:0007669"/>
    <property type="project" value="TreeGrafter"/>
</dbReference>
<dbReference type="GO" id="GO:0061651">
    <property type="term" value="F:Atg12 conjugating enzyme activity"/>
    <property type="evidence" value="ECO:0007669"/>
    <property type="project" value="TreeGrafter"/>
</dbReference>
<evidence type="ECO:0000256" key="4">
    <source>
        <dbReference type="ARBA" id="ARBA00022786"/>
    </source>
</evidence>
<protein>
    <recommendedName>
        <fullName evidence="2">Ubiquitin-like-conjugating enzyme ATG10</fullName>
    </recommendedName>
    <alternativeName>
        <fullName evidence="6">Autophagy-related protein 10</fullName>
    </alternativeName>
</protein>
<dbReference type="Pfam" id="PF03987">
    <property type="entry name" value="Autophagy_act_C"/>
    <property type="match status" value="1"/>
</dbReference>
<proteinExistence type="inferred from homology"/>
<evidence type="ECO:0000256" key="5">
    <source>
        <dbReference type="ARBA" id="ARBA00023006"/>
    </source>
</evidence>
<organism evidence="7 8">
    <name type="scientific">Acacia crassicarpa</name>
    <name type="common">northern wattle</name>
    <dbReference type="NCBI Taxonomy" id="499986"/>
    <lineage>
        <taxon>Eukaryota</taxon>
        <taxon>Viridiplantae</taxon>
        <taxon>Streptophyta</taxon>
        <taxon>Embryophyta</taxon>
        <taxon>Tracheophyta</taxon>
        <taxon>Spermatophyta</taxon>
        <taxon>Magnoliopsida</taxon>
        <taxon>eudicotyledons</taxon>
        <taxon>Gunneridae</taxon>
        <taxon>Pentapetalae</taxon>
        <taxon>rosids</taxon>
        <taxon>fabids</taxon>
        <taxon>Fabales</taxon>
        <taxon>Fabaceae</taxon>
        <taxon>Caesalpinioideae</taxon>
        <taxon>mimosoid clade</taxon>
        <taxon>Acacieae</taxon>
        <taxon>Acacia</taxon>
    </lineage>
</organism>
<comment type="caution">
    <text evidence="7">The sequence shown here is derived from an EMBL/GenBank/DDBJ whole genome shotgun (WGS) entry which is preliminary data.</text>
</comment>
<sequence>MDVKEDAGNVFPWDGTLTSSDFFRAAHMFSDKWRRSNASVPPWLWIPCPKHRLASSHEEKLNAGSPISKEESNLLENEGLFDCATLGPESDYQEINHYDFLVVYSASYKVTVLYFHAYHSDGQPLLFSEIEKDLPGLSVKLLSESKWTCS</sequence>
<keyword evidence="5" id="KW-0072">Autophagy</keyword>
<name>A0AAE1JU83_9FABA</name>
<evidence type="ECO:0000313" key="7">
    <source>
        <dbReference type="EMBL" id="KAK4259444.1"/>
    </source>
</evidence>
<evidence type="ECO:0000256" key="3">
    <source>
        <dbReference type="ARBA" id="ARBA00022679"/>
    </source>
</evidence>
<evidence type="ECO:0000256" key="2">
    <source>
        <dbReference type="ARBA" id="ARBA00021099"/>
    </source>
</evidence>
<accession>A0AAE1JU83</accession>
<dbReference type="Gene3D" id="3.30.1460.50">
    <property type="match status" value="1"/>
</dbReference>
<dbReference type="Proteomes" id="UP001293593">
    <property type="component" value="Unassembled WGS sequence"/>
</dbReference>
<dbReference type="InterPro" id="IPR007135">
    <property type="entry name" value="Atg3/Atg10"/>
</dbReference>
<gene>
    <name evidence="7" type="ORF">QN277_005773</name>
</gene>
<evidence type="ECO:0000313" key="8">
    <source>
        <dbReference type="Proteomes" id="UP001293593"/>
    </source>
</evidence>
<keyword evidence="3" id="KW-0808">Transferase</keyword>
<dbReference type="PANTHER" id="PTHR14957:SF1">
    <property type="entry name" value="UBIQUITIN-LIKE-CONJUGATING ENZYME ATG10"/>
    <property type="match status" value="1"/>
</dbReference>
<dbReference type="GO" id="GO:0000045">
    <property type="term" value="P:autophagosome assembly"/>
    <property type="evidence" value="ECO:0007669"/>
    <property type="project" value="TreeGrafter"/>
</dbReference>
<keyword evidence="8" id="KW-1185">Reference proteome</keyword>
<dbReference type="PANTHER" id="PTHR14957">
    <property type="entry name" value="UBIQUITIN-LIKE-CONJUGATING ENZYME ATG10"/>
    <property type="match status" value="1"/>
</dbReference>
<dbReference type="EMBL" id="JAWXYG010000011">
    <property type="protein sequence ID" value="KAK4259444.1"/>
    <property type="molecule type" value="Genomic_DNA"/>
</dbReference>
<evidence type="ECO:0000256" key="6">
    <source>
        <dbReference type="ARBA" id="ARBA00029833"/>
    </source>
</evidence>
<dbReference type="AlphaFoldDB" id="A0AAE1JU83"/>
<dbReference type="GO" id="GO:0032446">
    <property type="term" value="P:protein modification by small protein conjugation"/>
    <property type="evidence" value="ECO:0007669"/>
    <property type="project" value="TreeGrafter"/>
</dbReference>